<evidence type="ECO:0000259" key="7">
    <source>
        <dbReference type="Pfam" id="PF19436"/>
    </source>
</evidence>
<evidence type="ECO:0000256" key="3">
    <source>
        <dbReference type="ARBA" id="ARBA00022679"/>
    </source>
</evidence>
<keyword evidence="5" id="KW-0408">Iron</keyword>
<organism evidence="8">
    <name type="scientific">marine sediment metagenome</name>
    <dbReference type="NCBI Taxonomy" id="412755"/>
    <lineage>
        <taxon>unclassified sequences</taxon>
        <taxon>metagenomes</taxon>
        <taxon>ecological metagenomes</taxon>
    </lineage>
</organism>
<dbReference type="GO" id="GO:0043884">
    <property type="term" value="F:CO-methylating acetyl-CoA synthase activity"/>
    <property type="evidence" value="ECO:0007669"/>
    <property type="project" value="UniProtKB-EC"/>
</dbReference>
<dbReference type="EMBL" id="BART01021793">
    <property type="protein sequence ID" value="GAH04030.1"/>
    <property type="molecule type" value="Genomic_DNA"/>
</dbReference>
<dbReference type="Pfam" id="PF03598">
    <property type="entry name" value="CdhC"/>
    <property type="match status" value="1"/>
</dbReference>
<dbReference type="NCBIfam" id="NF003379">
    <property type="entry name" value="PRK04456.1"/>
    <property type="match status" value="1"/>
</dbReference>
<dbReference type="Gene3D" id="3.40.1470.10">
    <property type="entry name" value="Bifunctional carbon monoxide dehydrogenase/acetyl-coa synthase(codh/acs), Chain M, domain 5"/>
    <property type="match status" value="1"/>
</dbReference>
<dbReference type="InterPro" id="IPR045822">
    <property type="entry name" value="ACS_CODH_B_C"/>
</dbReference>
<keyword evidence="2" id="KW-0533">Nickel</keyword>
<evidence type="ECO:0000256" key="6">
    <source>
        <dbReference type="ARBA" id="ARBA00023014"/>
    </source>
</evidence>
<dbReference type="GO" id="GO:0006084">
    <property type="term" value="P:acetyl-CoA metabolic process"/>
    <property type="evidence" value="ECO:0007669"/>
    <property type="project" value="InterPro"/>
</dbReference>
<dbReference type="GO" id="GO:0046872">
    <property type="term" value="F:metal ion binding"/>
    <property type="evidence" value="ECO:0007669"/>
    <property type="project" value="UniProtKB-KW"/>
</dbReference>
<dbReference type="InterPro" id="IPR038571">
    <property type="entry name" value="CO_DH/Ac-CoA_synth_bsu_3_sf"/>
</dbReference>
<evidence type="ECO:0000313" key="8">
    <source>
        <dbReference type="EMBL" id="GAH04030.1"/>
    </source>
</evidence>
<reference evidence="8" key="1">
    <citation type="journal article" date="2014" name="Front. Microbiol.">
        <title>High frequency of phylogenetically diverse reductive dehalogenase-homologous genes in deep subseafloor sedimentary metagenomes.</title>
        <authorList>
            <person name="Kawai M."/>
            <person name="Futagami T."/>
            <person name="Toyoda A."/>
            <person name="Takaki Y."/>
            <person name="Nishi S."/>
            <person name="Hori S."/>
            <person name="Arai W."/>
            <person name="Tsubouchi T."/>
            <person name="Morono Y."/>
            <person name="Uchiyama I."/>
            <person name="Ito T."/>
            <person name="Fujiyama A."/>
            <person name="Inagaki F."/>
            <person name="Takami H."/>
        </authorList>
    </citation>
    <scope>NUCLEOTIDE SEQUENCE</scope>
    <source>
        <strain evidence="8">Expedition CK06-06</strain>
    </source>
</reference>
<gene>
    <name evidence="8" type="ORF">S01H4_40084</name>
</gene>
<protein>
    <recommendedName>
        <fullName evidence="1">CO-methylating acetyl-CoA synthase</fullName>
        <ecNumber evidence="1">2.3.1.169</ecNumber>
    </recommendedName>
</protein>
<dbReference type="InterPro" id="IPR004461">
    <property type="entry name" value="CO_DH/Ac-CoA_synth_bsu"/>
</dbReference>
<dbReference type="GO" id="GO:0043885">
    <property type="term" value="F:anaerobic carbon-monoxide dehydrogenase activity"/>
    <property type="evidence" value="ECO:0007669"/>
    <property type="project" value="InterPro"/>
</dbReference>
<dbReference type="EC" id="2.3.1.169" evidence="1"/>
<dbReference type="AlphaFoldDB" id="X1D6X4"/>
<dbReference type="PANTHER" id="PTHR42281">
    <property type="match status" value="1"/>
</dbReference>
<dbReference type="InterPro" id="IPR011254">
    <property type="entry name" value="Prismane-like_sf"/>
</dbReference>
<keyword evidence="4" id="KW-0479">Metal-binding</keyword>
<dbReference type="NCBIfam" id="TIGR00316">
    <property type="entry name" value="cdhC"/>
    <property type="match status" value="1"/>
</dbReference>
<dbReference type="PANTHER" id="PTHR42281:SF1">
    <property type="entry name" value="ACETYL-COA DECARBONYLASE_SYNTHASE COMPLEX SUBUNIT BETA 1"/>
    <property type="match status" value="1"/>
</dbReference>
<evidence type="ECO:0000256" key="2">
    <source>
        <dbReference type="ARBA" id="ARBA00022596"/>
    </source>
</evidence>
<evidence type="ECO:0000256" key="1">
    <source>
        <dbReference type="ARBA" id="ARBA00012244"/>
    </source>
</evidence>
<keyword evidence="3" id="KW-0808">Transferase</keyword>
<sequence>MRFSKSLIEKGFNDLTMLGTVLIRLYKAELPIIKKAQVTLITDPKKIEESYDFALSIYNKRDERARTIHDEDVDMYYGCVLCQSFAPTHACCITPDRTSLCGSINWFDARAAAKVDPKGPLYEVPMGECLNELAGEFTGVNEMIKKRSLGDIDRIYLYSGMEFPHTSCGCFEAIDFFIPETGVGHGIIDRSHDGVAINGLPFSAMANQTGGGKQMPGFNGISFQYVGSPKYQLYDGIQAGLDSGIYTIVWMGKNAKDRVVEFLPPDLVDKIATEEEVS</sequence>
<proteinExistence type="predicted"/>
<evidence type="ECO:0000256" key="4">
    <source>
        <dbReference type="ARBA" id="ARBA00022723"/>
    </source>
</evidence>
<evidence type="ECO:0000256" key="5">
    <source>
        <dbReference type="ARBA" id="ARBA00023004"/>
    </source>
</evidence>
<accession>X1D6X4</accession>
<comment type="caution">
    <text evidence="8">The sequence shown here is derived from an EMBL/GenBank/DDBJ whole genome shotgun (WGS) entry which is preliminary data.</text>
</comment>
<dbReference type="Pfam" id="PF19436">
    <property type="entry name" value="ACS_CODH_B_C"/>
    <property type="match status" value="1"/>
</dbReference>
<keyword evidence="6" id="KW-0411">Iron-sulfur</keyword>
<dbReference type="Gene3D" id="3.30.1650.10">
    <property type="entry name" value="Bifunctional carbon monoxide dehydrogenase/acetyl-coa synthase(codh/acs), Chain M, domain 3"/>
    <property type="match status" value="1"/>
</dbReference>
<name>X1D6X4_9ZZZZ</name>
<feature type="non-terminal residue" evidence="8">
    <location>
        <position position="278"/>
    </location>
</feature>
<dbReference type="SUPFAM" id="SSF56821">
    <property type="entry name" value="Prismane protein-like"/>
    <property type="match status" value="1"/>
</dbReference>
<dbReference type="GO" id="GO:0051536">
    <property type="term" value="F:iron-sulfur cluster binding"/>
    <property type="evidence" value="ECO:0007669"/>
    <property type="project" value="UniProtKB-KW"/>
</dbReference>
<dbReference type="Gene3D" id="3.40.970.20">
    <property type="entry name" value="Carbon monoxide dehydrogenase alpha subunit. Chain D, domain 4"/>
    <property type="match status" value="1"/>
</dbReference>
<feature type="domain" description="CO dehydrogenase/acetyl-CoA synthase complex beta subunit C-terminal" evidence="7">
    <location>
        <begin position="58"/>
        <end position="272"/>
    </location>
</feature>